<sequence>MTSAPVVEAVRSALASAGDPDRAVAQQAYMKSAMPYRGITAPELKALLRPLLADPALELPGRGAWEGAVRELWDGATHREERYAATALTGHRAYQRWQDPDTLELYRHLVVTGAWWDHVDEIASQRIGPILLSHREEVTPVILDWAQDDDPWLRRTAVISQLTFRERTDLGLLRATIEPNLDDTSFWLRKAIGWALRQYARTDPDWVRATVAEYGERLSGLSRREALKHL</sequence>
<proteinExistence type="predicted"/>
<gene>
    <name evidence="1" type="ORF">GCM10009867_28830</name>
</gene>
<dbReference type="InterPro" id="IPR014825">
    <property type="entry name" value="DNA_alkylation"/>
</dbReference>
<accession>A0ABP6HCT6</accession>
<protein>
    <submittedName>
        <fullName evidence="1">DNA alkylation repair protein</fullName>
    </submittedName>
</protein>
<dbReference type="InterPro" id="IPR016024">
    <property type="entry name" value="ARM-type_fold"/>
</dbReference>
<dbReference type="Proteomes" id="UP001501326">
    <property type="component" value="Unassembled WGS sequence"/>
</dbReference>
<dbReference type="Pfam" id="PF08713">
    <property type="entry name" value="DNA_alkylation"/>
    <property type="match status" value="1"/>
</dbReference>
<name>A0ABP6HCT6_9MICO</name>
<evidence type="ECO:0000313" key="1">
    <source>
        <dbReference type="EMBL" id="GAA2738270.1"/>
    </source>
</evidence>
<dbReference type="SUPFAM" id="SSF48371">
    <property type="entry name" value="ARM repeat"/>
    <property type="match status" value="1"/>
</dbReference>
<dbReference type="PANTHER" id="PTHR34070">
    <property type="entry name" value="ARMADILLO-TYPE FOLD"/>
    <property type="match status" value="1"/>
</dbReference>
<dbReference type="EMBL" id="BAAARN010000003">
    <property type="protein sequence ID" value="GAA2738270.1"/>
    <property type="molecule type" value="Genomic_DNA"/>
</dbReference>
<dbReference type="RefSeq" id="WP_344194634.1">
    <property type="nucleotide sequence ID" value="NZ_BAAARN010000003.1"/>
</dbReference>
<reference evidence="2" key="1">
    <citation type="journal article" date="2019" name="Int. J. Syst. Evol. Microbiol.">
        <title>The Global Catalogue of Microorganisms (GCM) 10K type strain sequencing project: providing services to taxonomists for standard genome sequencing and annotation.</title>
        <authorList>
            <consortium name="The Broad Institute Genomics Platform"/>
            <consortium name="The Broad Institute Genome Sequencing Center for Infectious Disease"/>
            <person name="Wu L."/>
            <person name="Ma J."/>
        </authorList>
    </citation>
    <scope>NUCLEOTIDE SEQUENCE [LARGE SCALE GENOMIC DNA]</scope>
    <source>
        <strain evidence="2">JCM 16378</strain>
    </source>
</reference>
<dbReference type="CDD" id="cd07064">
    <property type="entry name" value="AlkD_like_1"/>
    <property type="match status" value="1"/>
</dbReference>
<keyword evidence="2" id="KW-1185">Reference proteome</keyword>
<dbReference type="PANTHER" id="PTHR34070:SF1">
    <property type="entry name" value="DNA ALKYLATION REPAIR PROTEIN"/>
    <property type="match status" value="1"/>
</dbReference>
<evidence type="ECO:0000313" key="2">
    <source>
        <dbReference type="Proteomes" id="UP001501326"/>
    </source>
</evidence>
<dbReference type="Gene3D" id="1.25.10.90">
    <property type="match status" value="1"/>
</dbReference>
<comment type="caution">
    <text evidence="1">The sequence shown here is derived from an EMBL/GenBank/DDBJ whole genome shotgun (WGS) entry which is preliminary data.</text>
</comment>
<organism evidence="1 2">
    <name type="scientific">Pedococcus aerophilus</name>
    <dbReference type="NCBI Taxonomy" id="436356"/>
    <lineage>
        <taxon>Bacteria</taxon>
        <taxon>Bacillati</taxon>
        <taxon>Actinomycetota</taxon>
        <taxon>Actinomycetes</taxon>
        <taxon>Micrococcales</taxon>
        <taxon>Intrasporangiaceae</taxon>
        <taxon>Pedococcus</taxon>
    </lineage>
</organism>